<protein>
    <recommendedName>
        <fullName evidence="1">Serine aminopeptidase S33 domain-containing protein</fullName>
    </recommendedName>
</protein>
<sequence>MFSFPSFLREGIFECCSPASLGQPEFLSQEQHISSRPESNLFESDSGNLKLYFQKWQSDRHRLVRAVVLIHHGETDHSAWYNPLAVRLAAFGCTSFAADAQGFGQSDGARGYFESLEDLVEDFVKFAKAKGTEVLESQSQVAGGRPPGFVFMGKGIGALVVMKAMLELQPFVLQETGIMPVIVLLSPGFQFANFISDQSNVSCGLNSAQCARQPVAQCARAPVAFTPAGDSGAHQKLEHMSQWFPKMIVTEPVDPDLVSRDPQIVDRMNRDALCWRQGYRARVLAEIVHEQSTLAQTLEHNAEVFQHSPSLILHGSRDKLYSVAGSHSLHSVWCETVKTSGVFPRLKIYDGAFHQLLNEPNKDEVINDIAVFISSKVGSA</sequence>
<evidence type="ECO:0000313" key="3">
    <source>
        <dbReference type="Proteomes" id="UP000626109"/>
    </source>
</evidence>
<dbReference type="InterPro" id="IPR022742">
    <property type="entry name" value="Hydrolase_4"/>
</dbReference>
<dbReference type="Proteomes" id="UP000626109">
    <property type="component" value="Unassembled WGS sequence"/>
</dbReference>
<evidence type="ECO:0000259" key="1">
    <source>
        <dbReference type="Pfam" id="PF12146"/>
    </source>
</evidence>
<comment type="caution">
    <text evidence="2">The sequence shown here is derived from an EMBL/GenBank/DDBJ whole genome shotgun (WGS) entry which is preliminary data.</text>
</comment>
<dbReference type="PANTHER" id="PTHR11614">
    <property type="entry name" value="PHOSPHOLIPASE-RELATED"/>
    <property type="match status" value="1"/>
</dbReference>
<dbReference type="Pfam" id="PF12146">
    <property type="entry name" value="Hydrolase_4"/>
    <property type="match status" value="1"/>
</dbReference>
<evidence type="ECO:0000313" key="2">
    <source>
        <dbReference type="EMBL" id="CAE8720232.1"/>
    </source>
</evidence>
<dbReference type="AlphaFoldDB" id="A0A813L0Y0"/>
<dbReference type="InterPro" id="IPR051044">
    <property type="entry name" value="MAG_DAG_Lipase"/>
</dbReference>
<dbReference type="InterPro" id="IPR029058">
    <property type="entry name" value="AB_hydrolase_fold"/>
</dbReference>
<organism evidence="2 3">
    <name type="scientific">Polarella glacialis</name>
    <name type="common">Dinoflagellate</name>
    <dbReference type="NCBI Taxonomy" id="89957"/>
    <lineage>
        <taxon>Eukaryota</taxon>
        <taxon>Sar</taxon>
        <taxon>Alveolata</taxon>
        <taxon>Dinophyceae</taxon>
        <taxon>Suessiales</taxon>
        <taxon>Suessiaceae</taxon>
        <taxon>Polarella</taxon>
    </lineage>
</organism>
<feature type="domain" description="Serine aminopeptidase S33" evidence="1">
    <location>
        <begin position="65"/>
        <end position="361"/>
    </location>
</feature>
<gene>
    <name evidence="2" type="ORF">PGLA2088_LOCUS41191</name>
</gene>
<dbReference type="EMBL" id="CAJNNW010033753">
    <property type="protein sequence ID" value="CAE8720232.1"/>
    <property type="molecule type" value="Genomic_DNA"/>
</dbReference>
<proteinExistence type="predicted"/>
<reference evidence="2" key="1">
    <citation type="submission" date="2021-02" db="EMBL/GenBank/DDBJ databases">
        <authorList>
            <person name="Dougan E. K."/>
            <person name="Rhodes N."/>
            <person name="Thang M."/>
            <person name="Chan C."/>
        </authorList>
    </citation>
    <scope>NUCLEOTIDE SEQUENCE</scope>
</reference>
<dbReference type="Gene3D" id="3.40.50.1820">
    <property type="entry name" value="alpha/beta hydrolase"/>
    <property type="match status" value="1"/>
</dbReference>
<name>A0A813L0Y0_POLGL</name>
<dbReference type="SUPFAM" id="SSF53474">
    <property type="entry name" value="alpha/beta-Hydrolases"/>
    <property type="match status" value="1"/>
</dbReference>
<accession>A0A813L0Y0</accession>